<protein>
    <submittedName>
        <fullName evidence="2">Uncharacterized protein</fullName>
    </submittedName>
</protein>
<reference evidence="2" key="1">
    <citation type="submission" date="2020-07" db="EMBL/GenBank/DDBJ databases">
        <title>The High-quality genome of the commercially important snow crab, Chionoecetes opilio.</title>
        <authorList>
            <person name="Jeong J.-H."/>
            <person name="Ryu S."/>
        </authorList>
    </citation>
    <scope>NUCLEOTIDE SEQUENCE</scope>
    <source>
        <strain evidence="2">MADBK_172401_WGS</strain>
        <tissue evidence="2">Digestive gland</tissue>
    </source>
</reference>
<keyword evidence="3" id="KW-1185">Reference proteome</keyword>
<sequence>MVHPRVGGSGPRAGLRTEKPPKEGVRRGRRGVPAWGESECQGGVMQSVCSTCRCCGQRGTSGALPGPYPRAALVPHPSFELHPSWGSDRWRRGDGGSLPGVISCSALAPRVPTQQGRTFGGRKCLWGVAYFGDLGISHSLQAPPTAVTHVAGAASTPGKPSPSVSVGLSPPECST</sequence>
<feature type="region of interest" description="Disordered" evidence="1">
    <location>
        <begin position="151"/>
        <end position="175"/>
    </location>
</feature>
<proteinExistence type="predicted"/>
<dbReference type="EMBL" id="JACEEZ010001695">
    <property type="protein sequence ID" value="KAG0728900.1"/>
    <property type="molecule type" value="Genomic_DNA"/>
</dbReference>
<feature type="region of interest" description="Disordered" evidence="1">
    <location>
        <begin position="1"/>
        <end position="33"/>
    </location>
</feature>
<gene>
    <name evidence="2" type="ORF">GWK47_031495</name>
</gene>
<comment type="caution">
    <text evidence="2">The sequence shown here is derived from an EMBL/GenBank/DDBJ whole genome shotgun (WGS) entry which is preliminary data.</text>
</comment>
<evidence type="ECO:0000256" key="1">
    <source>
        <dbReference type="SAM" id="MobiDB-lite"/>
    </source>
</evidence>
<dbReference type="Proteomes" id="UP000770661">
    <property type="component" value="Unassembled WGS sequence"/>
</dbReference>
<name>A0A8J4Z0W5_CHIOP</name>
<dbReference type="AlphaFoldDB" id="A0A8J4Z0W5"/>
<feature type="compositionally biased region" description="Basic and acidic residues" evidence="1">
    <location>
        <begin position="15"/>
        <end position="26"/>
    </location>
</feature>
<evidence type="ECO:0000313" key="2">
    <source>
        <dbReference type="EMBL" id="KAG0728900.1"/>
    </source>
</evidence>
<organism evidence="2 3">
    <name type="scientific">Chionoecetes opilio</name>
    <name type="common">Atlantic snow crab</name>
    <name type="synonym">Cancer opilio</name>
    <dbReference type="NCBI Taxonomy" id="41210"/>
    <lineage>
        <taxon>Eukaryota</taxon>
        <taxon>Metazoa</taxon>
        <taxon>Ecdysozoa</taxon>
        <taxon>Arthropoda</taxon>
        <taxon>Crustacea</taxon>
        <taxon>Multicrustacea</taxon>
        <taxon>Malacostraca</taxon>
        <taxon>Eumalacostraca</taxon>
        <taxon>Eucarida</taxon>
        <taxon>Decapoda</taxon>
        <taxon>Pleocyemata</taxon>
        <taxon>Brachyura</taxon>
        <taxon>Eubrachyura</taxon>
        <taxon>Majoidea</taxon>
        <taxon>Majidae</taxon>
        <taxon>Chionoecetes</taxon>
    </lineage>
</organism>
<evidence type="ECO:0000313" key="3">
    <source>
        <dbReference type="Proteomes" id="UP000770661"/>
    </source>
</evidence>
<feature type="compositionally biased region" description="Low complexity" evidence="1">
    <location>
        <begin position="155"/>
        <end position="175"/>
    </location>
</feature>
<accession>A0A8J4Z0W5</accession>